<feature type="region of interest" description="Disordered" evidence="1">
    <location>
        <begin position="162"/>
        <end position="242"/>
    </location>
</feature>
<feature type="region of interest" description="Disordered" evidence="1">
    <location>
        <begin position="560"/>
        <end position="583"/>
    </location>
</feature>
<dbReference type="VEuPathDB" id="FungiDB:PV09_06366"/>
<feature type="transmembrane region" description="Helical" evidence="2">
    <location>
        <begin position="1471"/>
        <end position="1489"/>
    </location>
</feature>
<feature type="region of interest" description="Disordered" evidence="1">
    <location>
        <begin position="490"/>
        <end position="533"/>
    </location>
</feature>
<feature type="region of interest" description="Disordered" evidence="1">
    <location>
        <begin position="1094"/>
        <end position="1142"/>
    </location>
</feature>
<evidence type="ECO:0000313" key="4">
    <source>
        <dbReference type="Proteomes" id="UP000053259"/>
    </source>
</evidence>
<gene>
    <name evidence="3" type="ORF">PV09_06366</name>
</gene>
<dbReference type="GeneID" id="27314339"/>
<protein>
    <submittedName>
        <fullName evidence="3">Uncharacterized protein</fullName>
    </submittedName>
</protein>
<proteinExistence type="predicted"/>
<organism evidence="3 4">
    <name type="scientific">Verruconis gallopava</name>
    <dbReference type="NCBI Taxonomy" id="253628"/>
    <lineage>
        <taxon>Eukaryota</taxon>
        <taxon>Fungi</taxon>
        <taxon>Dikarya</taxon>
        <taxon>Ascomycota</taxon>
        <taxon>Pezizomycotina</taxon>
        <taxon>Dothideomycetes</taxon>
        <taxon>Pleosporomycetidae</taxon>
        <taxon>Venturiales</taxon>
        <taxon>Sympoventuriaceae</taxon>
        <taxon>Verruconis</taxon>
    </lineage>
</organism>
<dbReference type="Proteomes" id="UP000053259">
    <property type="component" value="Unassembled WGS sequence"/>
</dbReference>
<dbReference type="EMBL" id="KN847550">
    <property type="protein sequence ID" value="KIW02210.1"/>
    <property type="molecule type" value="Genomic_DNA"/>
</dbReference>
<accession>A0A0D2A6K7</accession>
<feature type="compositionally biased region" description="Pro residues" evidence="1">
    <location>
        <begin position="94"/>
        <end position="104"/>
    </location>
</feature>
<feature type="compositionally biased region" description="Pro residues" evidence="1">
    <location>
        <begin position="1101"/>
        <end position="1110"/>
    </location>
</feature>
<dbReference type="InParanoid" id="A0A0D2A6K7"/>
<feature type="compositionally biased region" description="Polar residues" evidence="1">
    <location>
        <begin position="490"/>
        <end position="499"/>
    </location>
</feature>
<feature type="compositionally biased region" description="Low complexity" evidence="1">
    <location>
        <begin position="500"/>
        <end position="516"/>
    </location>
</feature>
<name>A0A0D2A6K7_9PEZI</name>
<evidence type="ECO:0000313" key="3">
    <source>
        <dbReference type="EMBL" id="KIW02210.1"/>
    </source>
</evidence>
<keyword evidence="2" id="KW-0812">Transmembrane</keyword>
<feature type="compositionally biased region" description="Polar residues" evidence="1">
    <location>
        <begin position="349"/>
        <end position="363"/>
    </location>
</feature>
<feature type="region of interest" description="Disordered" evidence="1">
    <location>
        <begin position="1209"/>
        <end position="1267"/>
    </location>
</feature>
<keyword evidence="4" id="KW-1185">Reference proteome</keyword>
<feature type="compositionally biased region" description="Polar residues" evidence="1">
    <location>
        <begin position="218"/>
        <end position="236"/>
    </location>
</feature>
<evidence type="ECO:0000256" key="2">
    <source>
        <dbReference type="SAM" id="Phobius"/>
    </source>
</evidence>
<feature type="region of interest" description="Disordered" evidence="1">
    <location>
        <begin position="985"/>
        <end position="1013"/>
    </location>
</feature>
<dbReference type="RefSeq" id="XP_016212079.1">
    <property type="nucleotide sequence ID" value="XM_016359997.1"/>
</dbReference>
<feature type="compositionally biased region" description="Basic residues" evidence="1">
    <location>
        <begin position="329"/>
        <end position="345"/>
    </location>
</feature>
<feature type="compositionally biased region" description="Low complexity" evidence="1">
    <location>
        <begin position="364"/>
        <end position="378"/>
    </location>
</feature>
<feature type="compositionally biased region" description="Low complexity" evidence="1">
    <location>
        <begin position="176"/>
        <end position="198"/>
    </location>
</feature>
<feature type="compositionally biased region" description="Polar residues" evidence="1">
    <location>
        <begin position="1221"/>
        <end position="1230"/>
    </location>
</feature>
<feature type="region of interest" description="Disordered" evidence="1">
    <location>
        <begin position="315"/>
        <end position="405"/>
    </location>
</feature>
<feature type="region of interest" description="Disordered" evidence="1">
    <location>
        <begin position="1"/>
        <end position="107"/>
    </location>
</feature>
<feature type="compositionally biased region" description="Basic residues" evidence="1">
    <location>
        <begin position="1"/>
        <end position="10"/>
    </location>
</feature>
<feature type="compositionally biased region" description="Polar residues" evidence="1">
    <location>
        <begin position="75"/>
        <end position="90"/>
    </location>
</feature>
<feature type="compositionally biased region" description="Polar residues" evidence="1">
    <location>
        <begin position="1132"/>
        <end position="1142"/>
    </location>
</feature>
<keyword evidence="2" id="KW-1133">Transmembrane helix</keyword>
<dbReference type="OrthoDB" id="5353066at2759"/>
<sequence>MAFQYAHHRPLTPITPVHSPHPSAGSSVRARTPGQLSLHEYRKMQVTPSPPAVPGQKTVKKKRGMSSLNRPEGSHAQTPKSDFFSSFPSMTTPPETPSLDPPLPFTSNVLPADATPVSRVEHSSAATRYPEFAHLLSLGSEIQHSPPKSKTLLSLHSTLPSLQSSSSYKAPAPKQPSVLGLSPPSSSSSPLRHPLLESQLSLRRPWSSTEGQDLRYVSSDTDSQAPSRIRQQSRFDGSSRAESADIIRSLGRHFQQPDILGSSFPGTSVRESFPGIGSTRNNFRPLSTSATQESTFSQPKVKTSQPLAGASHSFEPLASAFNPRERHFNSIKRLPRPHSSGKRRPVPLSLTTSNTDGLYQSENYTTSTSSFSLSKYSFPQPPQPRALSPHSHLATPPLSVETESNVPRLPAESPLLRFSGVSFEIVNPHSSLELANFDSLSDEVEDLKLDQPTVIDYDSDSSEMGSDGKGAPIGKRFSSFRNAYESISKGSKQLLSGGQSRRSSSSRARSTSQPTTPITPPRLSTGPTPANTPPWVGFNEHGQRVNAAGEVVTDSIQAGPRTSQADLVRASMSSRSTPTFSQSLEYPEPVFTSNIPLPSRARSNTLQPLLESSPILSADKPALALSLEHDVISPAEDRVDSLRCETTTRHLHRSQTRGSRSVTFDHTEGAGFDFGLPVARQNSLLHDSMPIAQSNDFSALRNLDHGVTSFPRPAIKSQQSALRQPIYESDLESHRTVAGGQNFAPDRSTGETRYSQATSVDDLDYPESSCCLSEPFPYANYESRATGQSSTLSRFIQEYDYTHGDQMLEPSRDAQTIHYELSPHSSYVDPAWTEATNEIAPSSTRSASAADRFVTMNGREAINGRGPMYGVDLGSRVDYPRFRGQITRAIPVRQFNTVEDFDEAIEDMAHQPLLHRSDTEFLERYHALMSRICELHGIEARRAAERKLNHVVPAPQSAFDHQVKTQPTGEYEDYLYMAPVAPLSYQDDESESEESERSPLNESPGSSIAPLGPLVVRNNATHIRDSREFARWLEEDSDTEQHSAEIPQSPLDNSLPRNPLDVHGAFLHNPDGARDQVQGIESSQLAVDRVRSNSHRFGWSGPPPQDPAPCPSNNEQSIGFITPPRPFANRNPAEQSEVSSYDSTKRLLGIINTTAPRSPDDESYVVPRDTANLNAQDQSSASRRRFYMNCQALRHEEELPRMWARYSPPGSANLRQKRTSNEATPSQTSEEIAAAIDDADDWETEPSRSNRNSYARHGTDFRGDSGENSILGGYYAFPTKENESYGAGNDYTPAHPLRPNDSHLPGFYPVEELSPEPHDDFENLTTPPKAVIRQSHRNVIPKQVYRYGHNFDDIELGVLSPRSIPSVRSDRSSRSRMTRWPRPSVQHQNTIRPFMLRSNTQCFDSAPTLQRKDTRMTVKEKRIAYAVNWFCITIGAIIPIPSLLFCLGFFDGITRECTSRKLKKIALWESAVMLVVVLIAAAVCITISAENQRRASGN</sequence>
<keyword evidence="2" id="KW-0472">Membrane</keyword>
<evidence type="ECO:0000256" key="1">
    <source>
        <dbReference type="SAM" id="MobiDB-lite"/>
    </source>
</evidence>
<feature type="region of interest" description="Disordered" evidence="1">
    <location>
        <begin position="455"/>
        <end position="474"/>
    </location>
</feature>
<dbReference type="HOGENOM" id="CLU_248816_0_0_1"/>
<feature type="transmembrane region" description="Helical" evidence="2">
    <location>
        <begin position="1426"/>
        <end position="1450"/>
    </location>
</feature>
<feature type="compositionally biased region" description="Polar residues" evidence="1">
    <location>
        <begin position="278"/>
        <end position="300"/>
    </location>
</feature>
<feature type="region of interest" description="Disordered" evidence="1">
    <location>
        <begin position="272"/>
        <end position="300"/>
    </location>
</feature>
<feature type="compositionally biased region" description="Basic and acidic residues" evidence="1">
    <location>
        <begin position="1034"/>
        <end position="1043"/>
    </location>
</feature>
<feature type="region of interest" description="Disordered" evidence="1">
    <location>
        <begin position="1034"/>
        <end position="1074"/>
    </location>
</feature>
<reference evidence="3 4" key="1">
    <citation type="submission" date="2015-01" db="EMBL/GenBank/DDBJ databases">
        <title>The Genome Sequence of Ochroconis gallopava CBS43764.</title>
        <authorList>
            <consortium name="The Broad Institute Genomics Platform"/>
            <person name="Cuomo C."/>
            <person name="de Hoog S."/>
            <person name="Gorbushina A."/>
            <person name="Stielow B."/>
            <person name="Teixiera M."/>
            <person name="Abouelleil A."/>
            <person name="Chapman S.B."/>
            <person name="Priest M."/>
            <person name="Young S.K."/>
            <person name="Wortman J."/>
            <person name="Nusbaum C."/>
            <person name="Birren B."/>
        </authorList>
    </citation>
    <scope>NUCLEOTIDE SEQUENCE [LARGE SCALE GENOMIC DNA]</scope>
    <source>
        <strain evidence="3 4">CBS 43764</strain>
    </source>
</reference>